<comment type="caution">
    <text evidence="2">The sequence shown here is derived from an EMBL/GenBank/DDBJ whole genome shotgun (WGS) entry which is preliminary data.</text>
</comment>
<dbReference type="AlphaFoldDB" id="A0A4R1RNI6"/>
<dbReference type="InterPro" id="IPR015168">
    <property type="entry name" value="SsuA/THI5"/>
</dbReference>
<proteinExistence type="predicted"/>
<dbReference type="SUPFAM" id="SSF53850">
    <property type="entry name" value="Periplasmic binding protein-like II"/>
    <property type="match status" value="1"/>
</dbReference>
<dbReference type="Pfam" id="PF09084">
    <property type="entry name" value="NMT1"/>
    <property type="match status" value="1"/>
</dbReference>
<keyword evidence="3" id="KW-1185">Reference proteome</keyword>
<dbReference type="Proteomes" id="UP000295008">
    <property type="component" value="Unassembled WGS sequence"/>
</dbReference>
<dbReference type="PANTHER" id="PTHR31528:SF15">
    <property type="entry name" value="RIBOFLAVIN-BINDING PROTEIN RIBY"/>
    <property type="match status" value="1"/>
</dbReference>
<gene>
    <name evidence="2" type="ORF">EDC14_101491</name>
</gene>
<dbReference type="PANTHER" id="PTHR31528">
    <property type="entry name" value="4-AMINO-5-HYDROXYMETHYL-2-METHYLPYRIMIDINE PHOSPHATE SYNTHASE THI11-RELATED"/>
    <property type="match status" value="1"/>
</dbReference>
<sequence>MMKKLSSPWALGMLLLAVLLGAASLGLAKPRPRTLTIGMTYIPNVQFAPWYVAQERGYFREEGLEVKFDYRMDIDALQLVAAGQLDLAVAGGDQVITARAQGIPVSYLLTLYAKFPPAIVAKADSGIKSPRDLIGKRIGLPLYGTNLLAIKAILKKAGVAESQVQLVDVGYTQIPSLTAGKVDAVVGFANNEPVKLRAAGQAVNVIASWDYLNLVGHGLVTGEGQLKRSPELLRKMVRATQKGMRYALDEPDQTFAICLKYLPELGRDQQRIEKQVLYESLKLWENDYTRQHGLGRSDPKAWDESQRLMLELGLIKKTTPVRRLLQQQFLEAR</sequence>
<organism evidence="2 3">
    <name type="scientific">Hydrogenispora ethanolica</name>
    <dbReference type="NCBI Taxonomy" id="1082276"/>
    <lineage>
        <taxon>Bacteria</taxon>
        <taxon>Bacillati</taxon>
        <taxon>Bacillota</taxon>
        <taxon>Hydrogenispora</taxon>
    </lineage>
</organism>
<reference evidence="2 3" key="1">
    <citation type="submission" date="2019-03" db="EMBL/GenBank/DDBJ databases">
        <title>Genomic Encyclopedia of Type Strains, Phase IV (KMG-IV): sequencing the most valuable type-strain genomes for metagenomic binning, comparative biology and taxonomic classification.</title>
        <authorList>
            <person name="Goeker M."/>
        </authorList>
    </citation>
    <scope>NUCLEOTIDE SEQUENCE [LARGE SCALE GENOMIC DNA]</scope>
    <source>
        <strain evidence="2 3">LX-B</strain>
    </source>
</reference>
<dbReference type="EMBL" id="SLUN01000014">
    <property type="protein sequence ID" value="TCL67402.1"/>
    <property type="molecule type" value="Genomic_DNA"/>
</dbReference>
<evidence type="ECO:0000313" key="2">
    <source>
        <dbReference type="EMBL" id="TCL67402.1"/>
    </source>
</evidence>
<dbReference type="OrthoDB" id="9815602at2"/>
<evidence type="ECO:0000259" key="1">
    <source>
        <dbReference type="Pfam" id="PF09084"/>
    </source>
</evidence>
<dbReference type="Gene3D" id="3.40.190.10">
    <property type="entry name" value="Periplasmic binding protein-like II"/>
    <property type="match status" value="2"/>
</dbReference>
<dbReference type="GO" id="GO:0009228">
    <property type="term" value="P:thiamine biosynthetic process"/>
    <property type="evidence" value="ECO:0007669"/>
    <property type="project" value="InterPro"/>
</dbReference>
<protein>
    <submittedName>
        <fullName evidence="2">NitT/TauT family transport system substrate-binding protein</fullName>
    </submittedName>
</protein>
<accession>A0A4R1RNI6</accession>
<evidence type="ECO:0000313" key="3">
    <source>
        <dbReference type="Proteomes" id="UP000295008"/>
    </source>
</evidence>
<feature type="domain" description="SsuA/THI5-like" evidence="1">
    <location>
        <begin position="44"/>
        <end position="253"/>
    </location>
</feature>
<dbReference type="InterPro" id="IPR027939">
    <property type="entry name" value="NMT1/THI5"/>
</dbReference>
<name>A0A4R1RNI6_HYDET</name>